<evidence type="ECO:0000313" key="2">
    <source>
        <dbReference type="EMBL" id="GBP74458.1"/>
    </source>
</evidence>
<dbReference type="OrthoDB" id="7497873at2759"/>
<organism evidence="2 3">
    <name type="scientific">Eumeta variegata</name>
    <name type="common">Bagworm moth</name>
    <name type="synonym">Eumeta japonica</name>
    <dbReference type="NCBI Taxonomy" id="151549"/>
    <lineage>
        <taxon>Eukaryota</taxon>
        <taxon>Metazoa</taxon>
        <taxon>Ecdysozoa</taxon>
        <taxon>Arthropoda</taxon>
        <taxon>Hexapoda</taxon>
        <taxon>Insecta</taxon>
        <taxon>Pterygota</taxon>
        <taxon>Neoptera</taxon>
        <taxon>Endopterygota</taxon>
        <taxon>Lepidoptera</taxon>
        <taxon>Glossata</taxon>
        <taxon>Ditrysia</taxon>
        <taxon>Tineoidea</taxon>
        <taxon>Psychidae</taxon>
        <taxon>Oiketicinae</taxon>
        <taxon>Eumeta</taxon>
    </lineage>
</organism>
<evidence type="ECO:0000256" key="1">
    <source>
        <dbReference type="SAM" id="MobiDB-lite"/>
    </source>
</evidence>
<gene>
    <name evidence="2" type="ORF">EVAR_44522_1</name>
</gene>
<reference evidence="2 3" key="1">
    <citation type="journal article" date="2019" name="Commun. Biol.">
        <title>The bagworm genome reveals a unique fibroin gene that provides high tensile strength.</title>
        <authorList>
            <person name="Kono N."/>
            <person name="Nakamura H."/>
            <person name="Ohtoshi R."/>
            <person name="Tomita M."/>
            <person name="Numata K."/>
            <person name="Arakawa K."/>
        </authorList>
    </citation>
    <scope>NUCLEOTIDE SEQUENCE [LARGE SCALE GENOMIC DNA]</scope>
</reference>
<sequence>MSKWSYSIGSQKGKKAVHQKEVIEKLPKLTSYFTTTTGETSISSNKIENLPHEKSLRSQFTEISESSSSSPISTDFGKVLEPEGDRLCDKSTPTSTTSSTPTTVSLKQQFSNSEETSHDPADYFLENLTEKCYETLIQTNLITSNHPSKKETQNLTTRTYLKEQDVEAHARMFLMALRHQSI</sequence>
<protein>
    <submittedName>
        <fullName evidence="2">Uncharacterized protein</fullName>
    </submittedName>
</protein>
<feature type="compositionally biased region" description="Low complexity" evidence="1">
    <location>
        <begin position="91"/>
        <end position="103"/>
    </location>
</feature>
<comment type="caution">
    <text evidence="2">The sequence shown here is derived from an EMBL/GenBank/DDBJ whole genome shotgun (WGS) entry which is preliminary data.</text>
</comment>
<feature type="compositionally biased region" description="Polar residues" evidence="1">
    <location>
        <begin position="1"/>
        <end position="10"/>
    </location>
</feature>
<feature type="compositionally biased region" description="Polar residues" evidence="1">
    <location>
        <begin position="104"/>
        <end position="114"/>
    </location>
</feature>
<proteinExistence type="predicted"/>
<evidence type="ECO:0000313" key="3">
    <source>
        <dbReference type="Proteomes" id="UP000299102"/>
    </source>
</evidence>
<feature type="region of interest" description="Disordered" evidence="1">
    <location>
        <begin position="60"/>
        <end position="118"/>
    </location>
</feature>
<dbReference type="Proteomes" id="UP000299102">
    <property type="component" value="Unassembled WGS sequence"/>
</dbReference>
<feature type="region of interest" description="Disordered" evidence="1">
    <location>
        <begin position="1"/>
        <end position="20"/>
    </location>
</feature>
<keyword evidence="3" id="KW-1185">Reference proteome</keyword>
<accession>A0A4C1YEK2</accession>
<dbReference type="AlphaFoldDB" id="A0A4C1YEK2"/>
<feature type="compositionally biased region" description="Basic and acidic residues" evidence="1">
    <location>
        <begin position="78"/>
        <end position="89"/>
    </location>
</feature>
<dbReference type="EMBL" id="BGZK01001208">
    <property type="protein sequence ID" value="GBP74458.1"/>
    <property type="molecule type" value="Genomic_DNA"/>
</dbReference>
<name>A0A4C1YEK2_EUMVA</name>
<feature type="compositionally biased region" description="Low complexity" evidence="1">
    <location>
        <begin position="62"/>
        <end position="73"/>
    </location>
</feature>